<evidence type="ECO:0000313" key="1">
    <source>
        <dbReference type="EMBL" id="XBX78650.1"/>
    </source>
</evidence>
<dbReference type="AlphaFoldDB" id="A0AAU7VXV2"/>
<sequence length="101" mass="11649">MHRLPQPAAIDVEESFDGAANEMPGVRVERAVEVEDQVMLGEVELDIAEELRERERPQILRRDRRLGRRRTGRRGDLLRPRLPPPRRVRVLRVDAVLVGLA</sequence>
<protein>
    <submittedName>
        <fullName evidence="1">Uncharacterized protein</fullName>
    </submittedName>
</protein>
<reference evidence="1" key="1">
    <citation type="submission" date="2024-06" db="EMBL/GenBank/DDBJ databases">
        <title>Draft genome sequence of Microbacterium sp. strain A8/3-1, isolated from Oxytropis tragacanthoides Fisch. ex DC. Root nodules in the Altai region of Russia.</title>
        <authorList>
            <person name="Sazanova A."/>
            <person name="Guro P."/>
            <person name="Kuznetsova I."/>
            <person name="Belimov A."/>
            <person name="Safronova V."/>
        </authorList>
    </citation>
    <scope>NUCLEOTIDE SEQUENCE</scope>
    <source>
        <strain evidence="1">A8/3-1</strain>
    </source>
</reference>
<accession>A0AAU7VXV2</accession>
<organism evidence="1">
    <name type="scientific">Microbacterium sp. A8/3-1</name>
    <dbReference type="NCBI Taxonomy" id="3160749"/>
    <lineage>
        <taxon>Bacteria</taxon>
        <taxon>Bacillati</taxon>
        <taxon>Actinomycetota</taxon>
        <taxon>Actinomycetes</taxon>
        <taxon>Micrococcales</taxon>
        <taxon>Microbacteriaceae</taxon>
        <taxon>Microbacterium</taxon>
    </lineage>
</organism>
<dbReference type="EMBL" id="CP158357">
    <property type="protein sequence ID" value="XBX78650.1"/>
    <property type="molecule type" value="Genomic_DNA"/>
</dbReference>
<name>A0AAU7VXV2_9MICO</name>
<gene>
    <name evidence="1" type="ORF">ABS642_00745</name>
</gene>
<dbReference type="RefSeq" id="WP_350351876.1">
    <property type="nucleotide sequence ID" value="NZ_CP158357.1"/>
</dbReference>
<proteinExistence type="predicted"/>